<dbReference type="Proteomes" id="UP000222531">
    <property type="component" value="Unassembled WGS sequence"/>
</dbReference>
<evidence type="ECO:0000313" key="2">
    <source>
        <dbReference type="Proteomes" id="UP000222531"/>
    </source>
</evidence>
<sequence>MAILVHHRSAVWNQELYTATFNGAIPDTSKPPAGLIAHFAGPMASGGWQVIDVWESEDALRAFMETDVARVVQGIQAPPFESTVVDVANSLIP</sequence>
<keyword evidence="2" id="KW-1185">Reference proteome</keyword>
<protein>
    <recommendedName>
        <fullName evidence="3">ABM domain-containing protein</fullName>
    </recommendedName>
</protein>
<reference evidence="1 2" key="1">
    <citation type="journal article" date="2017" name="Biochemistry">
        <title>Identification of the Biosynthetic Pathway for the Antibiotic Bicyclomycin.</title>
        <authorList>
            <person name="Patteson J."/>
            <person name="Cai W."/>
            <person name="Johnson R.A."/>
            <person name="Santa Maria K."/>
            <person name="Li B."/>
        </authorList>
    </citation>
    <scope>NUCLEOTIDE SEQUENCE [LARGE SCALE GENOMIC DNA]</scope>
    <source>
        <strain evidence="1 2">ATCC 21532</strain>
    </source>
</reference>
<evidence type="ECO:0008006" key="3">
    <source>
        <dbReference type="Google" id="ProtNLM"/>
    </source>
</evidence>
<comment type="caution">
    <text evidence="1">The sequence shown here is derived from an EMBL/GenBank/DDBJ whole genome shotgun (WGS) entry which is preliminary data.</text>
</comment>
<dbReference type="EMBL" id="NHZO01000154">
    <property type="protein sequence ID" value="PHQ49157.1"/>
    <property type="molecule type" value="Genomic_DNA"/>
</dbReference>
<dbReference type="AlphaFoldDB" id="A0A2G1XD21"/>
<accession>A0A2G1XD21</accession>
<dbReference type="OrthoDB" id="1550900at2"/>
<gene>
    <name evidence="1" type="ORF">BLA24_24125</name>
</gene>
<organism evidence="1 2">
    <name type="scientific">Streptomyces cinnamoneus</name>
    <name type="common">Streptoverticillium cinnamoneum</name>
    <dbReference type="NCBI Taxonomy" id="53446"/>
    <lineage>
        <taxon>Bacteria</taxon>
        <taxon>Bacillati</taxon>
        <taxon>Actinomycetota</taxon>
        <taxon>Actinomycetes</taxon>
        <taxon>Kitasatosporales</taxon>
        <taxon>Streptomycetaceae</taxon>
        <taxon>Streptomyces</taxon>
        <taxon>Streptomyces cinnamoneus group</taxon>
    </lineage>
</organism>
<name>A0A2G1XD21_STRCJ</name>
<evidence type="ECO:0000313" key="1">
    <source>
        <dbReference type="EMBL" id="PHQ49157.1"/>
    </source>
</evidence>
<proteinExistence type="predicted"/>
<dbReference type="RefSeq" id="WP_099201113.1">
    <property type="nucleotide sequence ID" value="NZ_JBIRXA010000003.1"/>
</dbReference>